<dbReference type="EMBL" id="SKFG01000004">
    <property type="protein sequence ID" value="TCZ78733.1"/>
    <property type="molecule type" value="Genomic_DNA"/>
</dbReference>
<evidence type="ECO:0000313" key="10">
    <source>
        <dbReference type="Proteomes" id="UP000295418"/>
    </source>
</evidence>
<keyword evidence="4 7" id="KW-0812">Transmembrane</keyword>
<accession>A0A4R4EHB5</accession>
<evidence type="ECO:0000256" key="7">
    <source>
        <dbReference type="RuleBase" id="RU363032"/>
    </source>
</evidence>
<feature type="transmembrane region" description="Helical" evidence="7">
    <location>
        <begin position="141"/>
        <end position="160"/>
    </location>
</feature>
<sequence length="279" mass="31099">MNRMKKTTIKLLKSIVIYFFLILFAILMMGPFLWLLSVSLMPGKNVFTFPPAIFPTFIDFGNYAQVWNYMDFPKYIMNTIWIAGAGVVLNVVFSCLTAYPLAVFRFKGRDLVFMLLVATMVIPAAAGMVVNYLTVKALGVMGSYLAVILPSAVTVFNVFLMRQSFMTVPMELRDSGKIDGAGEVRIWGQLMLPVVKPAVAVISLLEFQAMWNSFLWPMIVLNDTGKYPIASALSFLNGQFAYNFGWISAGTIISVIPIIVVFLFTQKYYMEGISGAVKG</sequence>
<dbReference type="CDD" id="cd06261">
    <property type="entry name" value="TM_PBP2"/>
    <property type="match status" value="1"/>
</dbReference>
<evidence type="ECO:0000256" key="1">
    <source>
        <dbReference type="ARBA" id="ARBA00004651"/>
    </source>
</evidence>
<dbReference type="Gene3D" id="1.10.3720.10">
    <property type="entry name" value="MetI-like"/>
    <property type="match status" value="1"/>
</dbReference>
<proteinExistence type="inferred from homology"/>
<evidence type="ECO:0000313" key="9">
    <source>
        <dbReference type="EMBL" id="TCZ78733.1"/>
    </source>
</evidence>
<dbReference type="PANTHER" id="PTHR43744">
    <property type="entry name" value="ABC TRANSPORTER PERMEASE PROTEIN MG189-RELATED-RELATED"/>
    <property type="match status" value="1"/>
</dbReference>
<dbReference type="GO" id="GO:0055085">
    <property type="term" value="P:transmembrane transport"/>
    <property type="evidence" value="ECO:0007669"/>
    <property type="project" value="InterPro"/>
</dbReference>
<keyword evidence="3" id="KW-1003">Cell membrane</keyword>
<gene>
    <name evidence="9" type="ORF">E0485_06530</name>
</gene>
<dbReference type="InterPro" id="IPR000515">
    <property type="entry name" value="MetI-like"/>
</dbReference>
<keyword evidence="2 7" id="KW-0813">Transport</keyword>
<dbReference type="InterPro" id="IPR035906">
    <property type="entry name" value="MetI-like_sf"/>
</dbReference>
<keyword evidence="6 7" id="KW-0472">Membrane</keyword>
<dbReference type="PROSITE" id="PS50928">
    <property type="entry name" value="ABC_TM1"/>
    <property type="match status" value="1"/>
</dbReference>
<name>A0A4R4EHB5_9BACL</name>
<dbReference type="Proteomes" id="UP000295418">
    <property type="component" value="Unassembled WGS sequence"/>
</dbReference>
<feature type="transmembrane region" description="Helical" evidence="7">
    <location>
        <begin position="12"/>
        <end position="36"/>
    </location>
</feature>
<dbReference type="GO" id="GO:0005886">
    <property type="term" value="C:plasma membrane"/>
    <property type="evidence" value="ECO:0007669"/>
    <property type="project" value="UniProtKB-SubCell"/>
</dbReference>
<dbReference type="SUPFAM" id="SSF161098">
    <property type="entry name" value="MetI-like"/>
    <property type="match status" value="1"/>
</dbReference>
<feature type="transmembrane region" description="Helical" evidence="7">
    <location>
        <begin position="198"/>
        <end position="220"/>
    </location>
</feature>
<feature type="transmembrane region" description="Helical" evidence="7">
    <location>
        <begin position="75"/>
        <end position="99"/>
    </location>
</feature>
<keyword evidence="5 7" id="KW-1133">Transmembrane helix</keyword>
<keyword evidence="10" id="KW-1185">Reference proteome</keyword>
<evidence type="ECO:0000256" key="6">
    <source>
        <dbReference type="ARBA" id="ARBA00023136"/>
    </source>
</evidence>
<evidence type="ECO:0000256" key="2">
    <source>
        <dbReference type="ARBA" id="ARBA00022448"/>
    </source>
</evidence>
<comment type="caution">
    <text evidence="9">The sequence shown here is derived from an EMBL/GenBank/DDBJ whole genome shotgun (WGS) entry which is preliminary data.</text>
</comment>
<evidence type="ECO:0000259" key="8">
    <source>
        <dbReference type="PROSITE" id="PS50928"/>
    </source>
</evidence>
<feature type="transmembrane region" description="Helical" evidence="7">
    <location>
        <begin position="240"/>
        <end position="264"/>
    </location>
</feature>
<dbReference type="OrthoDB" id="9771544at2"/>
<evidence type="ECO:0000256" key="3">
    <source>
        <dbReference type="ARBA" id="ARBA00022475"/>
    </source>
</evidence>
<reference evidence="9 10" key="1">
    <citation type="submission" date="2019-03" db="EMBL/GenBank/DDBJ databases">
        <authorList>
            <person name="Kim M.K.M."/>
        </authorList>
    </citation>
    <scope>NUCLEOTIDE SEQUENCE [LARGE SCALE GENOMIC DNA]</scope>
    <source>
        <strain evidence="9 10">18JY21-1</strain>
    </source>
</reference>
<evidence type="ECO:0000256" key="4">
    <source>
        <dbReference type="ARBA" id="ARBA00022692"/>
    </source>
</evidence>
<comment type="subcellular location">
    <subcellularLocation>
        <location evidence="1 7">Cell membrane</location>
        <topology evidence="1 7">Multi-pass membrane protein</topology>
    </subcellularLocation>
</comment>
<dbReference type="AlphaFoldDB" id="A0A4R4EHB5"/>
<protein>
    <submittedName>
        <fullName evidence="9">Carbohydrate ABC transporter permease</fullName>
    </submittedName>
</protein>
<evidence type="ECO:0000256" key="5">
    <source>
        <dbReference type="ARBA" id="ARBA00022989"/>
    </source>
</evidence>
<dbReference type="PANTHER" id="PTHR43744:SF3">
    <property type="entry name" value="LACTOSE TRANSPORT SYSTEM PERMEASE PROTEIN LACG"/>
    <property type="match status" value="1"/>
</dbReference>
<feature type="transmembrane region" description="Helical" evidence="7">
    <location>
        <begin position="111"/>
        <end position="135"/>
    </location>
</feature>
<dbReference type="Pfam" id="PF00528">
    <property type="entry name" value="BPD_transp_1"/>
    <property type="match status" value="1"/>
</dbReference>
<comment type="similarity">
    <text evidence="7">Belongs to the binding-protein-dependent transport system permease family.</text>
</comment>
<organism evidence="9 10">
    <name type="scientific">Paenibacillus albiflavus</name>
    <dbReference type="NCBI Taxonomy" id="2545760"/>
    <lineage>
        <taxon>Bacteria</taxon>
        <taxon>Bacillati</taxon>
        <taxon>Bacillota</taxon>
        <taxon>Bacilli</taxon>
        <taxon>Bacillales</taxon>
        <taxon>Paenibacillaceae</taxon>
        <taxon>Paenibacillus</taxon>
    </lineage>
</organism>
<feature type="domain" description="ABC transmembrane type-1" evidence="8">
    <location>
        <begin position="76"/>
        <end position="265"/>
    </location>
</feature>